<dbReference type="GO" id="GO:0006457">
    <property type="term" value="P:protein folding"/>
    <property type="evidence" value="ECO:0007669"/>
    <property type="project" value="TreeGrafter"/>
</dbReference>
<dbReference type="PANTHER" id="PTHR45672:SF3">
    <property type="entry name" value="THIOREDOXIN DOMAIN-CONTAINING PROTEIN 5"/>
    <property type="match status" value="1"/>
</dbReference>
<dbReference type="PROSITE" id="PS51352">
    <property type="entry name" value="THIOREDOXIN_2"/>
    <property type="match status" value="1"/>
</dbReference>
<name>A0A1X7R8C8_9SACH</name>
<proteinExistence type="inferred from homology"/>
<evidence type="ECO:0000259" key="4">
    <source>
        <dbReference type="PROSITE" id="PS51352"/>
    </source>
</evidence>
<dbReference type="InterPro" id="IPR051063">
    <property type="entry name" value="PDI"/>
</dbReference>
<dbReference type="SUPFAM" id="SSF52833">
    <property type="entry name" value="Thioredoxin-like"/>
    <property type="match status" value="1"/>
</dbReference>
<evidence type="ECO:0000256" key="3">
    <source>
        <dbReference type="SAM" id="SignalP"/>
    </source>
</evidence>
<gene>
    <name evidence="5" type="ORF">KASA_0J02013G</name>
</gene>
<comment type="similarity">
    <text evidence="1">Belongs to the protein disulfide isomerase family.</text>
</comment>
<evidence type="ECO:0000313" key="6">
    <source>
        <dbReference type="Proteomes" id="UP000196158"/>
    </source>
</evidence>
<accession>A0A1X7R8C8</accession>
<dbReference type="GO" id="GO:0005783">
    <property type="term" value="C:endoplasmic reticulum"/>
    <property type="evidence" value="ECO:0007669"/>
    <property type="project" value="TreeGrafter"/>
</dbReference>
<feature type="signal peptide" evidence="3">
    <location>
        <begin position="1"/>
        <end position="16"/>
    </location>
</feature>
<dbReference type="STRING" id="1789683.A0A1X7R8C8"/>
<dbReference type="EMBL" id="FXLY01000009">
    <property type="protein sequence ID" value="SMN21871.1"/>
    <property type="molecule type" value="Genomic_DNA"/>
</dbReference>
<dbReference type="Pfam" id="PF00085">
    <property type="entry name" value="Thioredoxin"/>
    <property type="match status" value="1"/>
</dbReference>
<dbReference type="AlphaFoldDB" id="A0A1X7R8C8"/>
<dbReference type="CDD" id="cd02961">
    <property type="entry name" value="PDI_a_family"/>
    <property type="match status" value="1"/>
</dbReference>
<keyword evidence="6" id="KW-1185">Reference proteome</keyword>
<protein>
    <submittedName>
        <fullName evidence="5">Similar to Saccharomyces cerevisiae YOL088C MPD2 Member of the protein disulfide isomerase (PDI) family, exhibits chaperone activity</fullName>
    </submittedName>
</protein>
<evidence type="ECO:0000313" key="5">
    <source>
        <dbReference type="EMBL" id="SMN21871.1"/>
    </source>
</evidence>
<keyword evidence="2 3" id="KW-0732">Signal</keyword>
<dbReference type="OrthoDB" id="10264505at2759"/>
<sequence length="295" mass="33788">MLLIYWLFLFFGQTFAHSTQTNTNQKDNDEHVTYIMDTNQFYNFTNIPNSYTVVKFYTTWCSHCKTLKPVFQDVASKFHSEVSPPKVNFIEVNCEVFGNNLCSSLPGFPIIHVIKPSDDTINANDNTENQNDILKNESVWNRLLNKIWTTKASPNTFIEPARIVQFQGRRDASTIENFIRTIITKDNELAIIKTVLDPSADCDAMNELCLLGKNYLEELQKNKILKKTLQGYELVSSSNIDAERSKLSNILRNINLDADSNDDAETISKVKNLKFLSALLNHLEDSMVNQTRDEL</sequence>
<feature type="domain" description="Thioredoxin" evidence="4">
    <location>
        <begin position="9"/>
        <end position="184"/>
    </location>
</feature>
<dbReference type="Gene3D" id="3.40.30.10">
    <property type="entry name" value="Glutaredoxin"/>
    <property type="match status" value="1"/>
</dbReference>
<keyword evidence="5" id="KW-0413">Isomerase</keyword>
<dbReference type="GO" id="GO:0003756">
    <property type="term" value="F:protein disulfide isomerase activity"/>
    <property type="evidence" value="ECO:0007669"/>
    <property type="project" value="TreeGrafter"/>
</dbReference>
<dbReference type="PANTHER" id="PTHR45672">
    <property type="entry name" value="PROTEIN DISULFIDE-ISOMERASE C17H9.14C-RELATED"/>
    <property type="match status" value="1"/>
</dbReference>
<reference evidence="5 6" key="1">
    <citation type="submission" date="2017-04" db="EMBL/GenBank/DDBJ databases">
        <authorList>
            <person name="Afonso C.L."/>
            <person name="Miller P.J."/>
            <person name="Scott M.A."/>
            <person name="Spackman E."/>
            <person name="Goraichik I."/>
            <person name="Dimitrov K.M."/>
            <person name="Suarez D.L."/>
            <person name="Swayne D.E."/>
        </authorList>
    </citation>
    <scope>NUCLEOTIDE SEQUENCE [LARGE SCALE GENOMIC DNA]</scope>
</reference>
<evidence type="ECO:0000256" key="1">
    <source>
        <dbReference type="ARBA" id="ARBA00006347"/>
    </source>
</evidence>
<dbReference type="InterPro" id="IPR013766">
    <property type="entry name" value="Thioredoxin_domain"/>
</dbReference>
<evidence type="ECO:0000256" key="2">
    <source>
        <dbReference type="ARBA" id="ARBA00022729"/>
    </source>
</evidence>
<dbReference type="Proteomes" id="UP000196158">
    <property type="component" value="Unassembled WGS sequence"/>
</dbReference>
<feature type="chain" id="PRO_5012349578" evidence="3">
    <location>
        <begin position="17"/>
        <end position="295"/>
    </location>
</feature>
<organism evidence="5 6">
    <name type="scientific">Maudiozyma saulgeensis</name>
    <dbReference type="NCBI Taxonomy" id="1789683"/>
    <lineage>
        <taxon>Eukaryota</taxon>
        <taxon>Fungi</taxon>
        <taxon>Dikarya</taxon>
        <taxon>Ascomycota</taxon>
        <taxon>Saccharomycotina</taxon>
        <taxon>Saccharomycetes</taxon>
        <taxon>Saccharomycetales</taxon>
        <taxon>Saccharomycetaceae</taxon>
        <taxon>Maudiozyma</taxon>
    </lineage>
</organism>
<dbReference type="InterPro" id="IPR036249">
    <property type="entry name" value="Thioredoxin-like_sf"/>
</dbReference>